<feature type="compositionally biased region" description="Polar residues" evidence="1">
    <location>
        <begin position="76"/>
        <end position="94"/>
    </location>
</feature>
<protein>
    <recommendedName>
        <fullName evidence="2">Protein kinase domain-containing protein</fullName>
    </recommendedName>
</protein>
<feature type="compositionally biased region" description="Polar residues" evidence="1">
    <location>
        <begin position="125"/>
        <end position="138"/>
    </location>
</feature>
<dbReference type="Pfam" id="PF00069">
    <property type="entry name" value="Pkinase"/>
    <property type="match status" value="1"/>
</dbReference>
<dbReference type="GO" id="GO:0004674">
    <property type="term" value="F:protein serine/threonine kinase activity"/>
    <property type="evidence" value="ECO:0007669"/>
    <property type="project" value="TreeGrafter"/>
</dbReference>
<feature type="domain" description="Protein kinase" evidence="2">
    <location>
        <begin position="252"/>
        <end position="806"/>
    </location>
</feature>
<dbReference type="InterPro" id="IPR000719">
    <property type="entry name" value="Prot_kinase_dom"/>
</dbReference>
<dbReference type="PROSITE" id="PS50011">
    <property type="entry name" value="PROTEIN_KINASE_DOM"/>
    <property type="match status" value="1"/>
</dbReference>
<dbReference type="InterPro" id="IPR011009">
    <property type="entry name" value="Kinase-like_dom_sf"/>
</dbReference>
<feature type="compositionally biased region" description="Polar residues" evidence="1">
    <location>
        <begin position="103"/>
        <end position="118"/>
    </location>
</feature>
<feature type="region of interest" description="Disordered" evidence="1">
    <location>
        <begin position="1"/>
        <end position="161"/>
    </location>
</feature>
<name>A0A9W8GKH7_9FUNG</name>
<dbReference type="SMART" id="SM00220">
    <property type="entry name" value="S_TKc"/>
    <property type="match status" value="1"/>
</dbReference>
<dbReference type="Gene3D" id="1.10.510.10">
    <property type="entry name" value="Transferase(Phosphotransferase) domain 1"/>
    <property type="match status" value="1"/>
</dbReference>
<evidence type="ECO:0000259" key="2">
    <source>
        <dbReference type="PROSITE" id="PS50011"/>
    </source>
</evidence>
<keyword evidence="4" id="KW-1185">Reference proteome</keyword>
<feature type="compositionally biased region" description="Polar residues" evidence="1">
    <location>
        <begin position="37"/>
        <end position="58"/>
    </location>
</feature>
<dbReference type="EMBL" id="JANBTX010000119">
    <property type="protein sequence ID" value="KAJ2686161.1"/>
    <property type="molecule type" value="Genomic_DNA"/>
</dbReference>
<dbReference type="GO" id="GO:0005634">
    <property type="term" value="C:nucleus"/>
    <property type="evidence" value="ECO:0007669"/>
    <property type="project" value="TreeGrafter"/>
</dbReference>
<dbReference type="PANTHER" id="PTHR44167:SF30">
    <property type="entry name" value="PHOSPHORYLASE KINASE"/>
    <property type="match status" value="1"/>
</dbReference>
<comment type="caution">
    <text evidence="3">The sequence shown here is derived from an EMBL/GenBank/DDBJ whole genome shotgun (WGS) entry which is preliminary data.</text>
</comment>
<dbReference type="Proteomes" id="UP001151516">
    <property type="component" value="Unassembled WGS sequence"/>
</dbReference>
<gene>
    <name evidence="3" type="ORF">IWW39_003811</name>
</gene>
<organism evidence="3 4">
    <name type="scientific">Coemansia spiralis</name>
    <dbReference type="NCBI Taxonomy" id="417178"/>
    <lineage>
        <taxon>Eukaryota</taxon>
        <taxon>Fungi</taxon>
        <taxon>Fungi incertae sedis</taxon>
        <taxon>Zoopagomycota</taxon>
        <taxon>Kickxellomycotina</taxon>
        <taxon>Kickxellomycetes</taxon>
        <taxon>Kickxellales</taxon>
        <taxon>Kickxellaceae</taxon>
        <taxon>Coemansia</taxon>
    </lineage>
</organism>
<sequence length="972" mass="103583">MPMTQLASPRAAKASMHPPISDISSQRCCRRHRRNSDVTAESLLSRQTALTAASSANGNDKPVSQRANGADYRRQATFSSFSHQRQDLVSNSEEVLSGESLVPTESTDSLSVERSGSAQHHGLSRKQSVPLQRNSTAEGNGESSGGTNDKASNSSSSKDAHCAAMRTVGASFIEAIKGNTHDEPMSSAKALRIFNAVFPAMRKQQEQCSLRAGAPMPEHDPSCGQCVSEAMVTAHQAAAAAKGIDSLGSGHSELRMNLGDGRNAVYVAPCEKHLECPLEKKGKYLIHTNRPRIMTDMSKVEFGIRVDGWKRVVFKTVNDPALAERELSFYKKAAVSNSDHIMHLLDEFADNSNKHVMVFPRMCNAHIHGHNLYKIAHIARQLFLALEDLHRLGIAHLDITPTNLMADPDNASHIEVIDFGLACDIAESDDGLLPSRGTCGFVAPEILAGDARDLRADIYSAGVVLGMMLQSYLPTVSLRLLGGPLIRSDTTDLIVSQLDELLDAYKYVPAPAEFVECNTTYVRPAACDIQPPVPTAPLSLSRVSSTETSSVTSAVSVLGSLPSTRRMTQARGDVCYRNSRNYSDDDDEAAAYAAAYVGGGASMYGGYGSISDDDDDNDVNAGSHRSNGFGSFFSRQSVINTCNGRGRGDGDQPGIENTEAESLNGTYGRPIYTSASASATCLEDDYASLSGGYYRSPNNTPVYARSLHGRSSSGRASGLTGLFGNTPETHSSIRYKPAATTAYPRNAVPKAVGLYSVSSSQPGASARKPGRVPAAVLHAADLLRWTLQANASCRPTASQALNHPLLASVEINSAALPGIAKTDAGLDSATPESPKSRGCTASPKCSDGACALCLAAGLANLPLPPPPSRGGARSGVASECTTSAVTPEPPALPAKDLDLFKDTAMSDMYQWESEMYSRLGRSSASGHGNDHMDVDGYTGYHHLHSYSSVQDEASNFYSSSSGNYDDISCYFY</sequence>
<feature type="compositionally biased region" description="Low complexity" evidence="1">
    <location>
        <begin position="148"/>
        <end position="157"/>
    </location>
</feature>
<proteinExistence type="predicted"/>
<evidence type="ECO:0000256" key="1">
    <source>
        <dbReference type="SAM" id="MobiDB-lite"/>
    </source>
</evidence>
<dbReference type="PANTHER" id="PTHR44167">
    <property type="entry name" value="OVARIAN-SPECIFIC SERINE/THREONINE-PROTEIN KINASE LOK-RELATED"/>
    <property type="match status" value="1"/>
</dbReference>
<dbReference type="GO" id="GO:0005524">
    <property type="term" value="F:ATP binding"/>
    <property type="evidence" value="ECO:0007669"/>
    <property type="project" value="InterPro"/>
</dbReference>
<dbReference type="AlphaFoldDB" id="A0A9W8GKH7"/>
<accession>A0A9W8GKH7</accession>
<dbReference type="GO" id="GO:0044773">
    <property type="term" value="P:mitotic DNA damage checkpoint signaling"/>
    <property type="evidence" value="ECO:0007669"/>
    <property type="project" value="TreeGrafter"/>
</dbReference>
<evidence type="ECO:0000313" key="4">
    <source>
        <dbReference type="Proteomes" id="UP001151516"/>
    </source>
</evidence>
<dbReference type="SUPFAM" id="SSF56112">
    <property type="entry name" value="Protein kinase-like (PK-like)"/>
    <property type="match status" value="1"/>
</dbReference>
<evidence type="ECO:0000313" key="3">
    <source>
        <dbReference type="EMBL" id="KAJ2686161.1"/>
    </source>
</evidence>
<reference evidence="3" key="1">
    <citation type="submission" date="2022-07" db="EMBL/GenBank/DDBJ databases">
        <title>Phylogenomic reconstructions and comparative analyses of Kickxellomycotina fungi.</title>
        <authorList>
            <person name="Reynolds N.K."/>
            <person name="Stajich J.E."/>
            <person name="Barry K."/>
            <person name="Grigoriev I.V."/>
            <person name="Crous P."/>
            <person name="Smith M.E."/>
        </authorList>
    </citation>
    <scope>NUCLEOTIDE SEQUENCE</scope>
    <source>
        <strain evidence="3">CBS 109367</strain>
    </source>
</reference>
<feature type="region of interest" description="Disordered" evidence="1">
    <location>
        <begin position="865"/>
        <end position="894"/>
    </location>
</feature>
<dbReference type="OrthoDB" id="4062651at2759"/>